<dbReference type="EMBL" id="JAYKXH010000006">
    <property type="protein sequence ID" value="KAK7166280.1"/>
    <property type="molecule type" value="Genomic_DNA"/>
</dbReference>
<reference evidence="2 3" key="1">
    <citation type="submission" date="2024-02" db="EMBL/GenBank/DDBJ databases">
        <title>Chromosome-level genome assembly of the Eurasian Minnow (Phoxinus phoxinus).</title>
        <authorList>
            <person name="Oriowo T.O."/>
            <person name="Martin S."/>
            <person name="Stange M."/>
            <person name="Chrysostomakis Y."/>
            <person name="Brown T."/>
            <person name="Winkler S."/>
            <person name="Kukowka S."/>
            <person name="Myers E.W."/>
            <person name="Bohne A."/>
        </authorList>
    </citation>
    <scope>NUCLEOTIDE SEQUENCE [LARGE SCALE GENOMIC DNA]</scope>
    <source>
        <strain evidence="2">ZFMK-TIS-60720</strain>
        <tissue evidence="2">Whole Organism</tissue>
    </source>
</reference>
<evidence type="ECO:0000313" key="3">
    <source>
        <dbReference type="Proteomes" id="UP001364617"/>
    </source>
</evidence>
<name>A0AAN9HB60_9TELE</name>
<organism evidence="2 3">
    <name type="scientific">Phoxinus phoxinus</name>
    <name type="common">Eurasian minnow</name>
    <dbReference type="NCBI Taxonomy" id="58324"/>
    <lineage>
        <taxon>Eukaryota</taxon>
        <taxon>Metazoa</taxon>
        <taxon>Chordata</taxon>
        <taxon>Craniata</taxon>
        <taxon>Vertebrata</taxon>
        <taxon>Euteleostomi</taxon>
        <taxon>Actinopterygii</taxon>
        <taxon>Neopterygii</taxon>
        <taxon>Teleostei</taxon>
        <taxon>Ostariophysi</taxon>
        <taxon>Cypriniformes</taxon>
        <taxon>Leuciscidae</taxon>
        <taxon>Phoxininae</taxon>
        <taxon>Phoxinus</taxon>
    </lineage>
</organism>
<protein>
    <recommendedName>
        <fullName evidence="1">P2X purinoreceptor 7 intracellular domain-containing protein</fullName>
    </recommendedName>
</protein>
<accession>A0AAN9HB60</accession>
<sequence>MDSGVLETYFRIPKVNWKRQPKPAGTNGRLTVKQYRLTAYRHFLEWVLQGERLGRGCRVVLPACVVQAIRQKYPAPDGQYCGHQEVEDAQEEL</sequence>
<dbReference type="InterPro" id="IPR046815">
    <property type="entry name" value="P2RX7_C"/>
</dbReference>
<dbReference type="Proteomes" id="UP001364617">
    <property type="component" value="Unassembled WGS sequence"/>
</dbReference>
<comment type="caution">
    <text evidence="2">The sequence shown here is derived from an EMBL/GenBank/DDBJ whole genome shotgun (WGS) entry which is preliminary data.</text>
</comment>
<dbReference type="AlphaFoldDB" id="A0AAN9HB60"/>
<dbReference type="Pfam" id="PF20478">
    <property type="entry name" value="P2RX7_C"/>
    <property type="match status" value="1"/>
</dbReference>
<evidence type="ECO:0000259" key="1">
    <source>
        <dbReference type="Pfam" id="PF20478"/>
    </source>
</evidence>
<dbReference type="PANTHER" id="PTHR36981:SF1">
    <property type="entry name" value="P2X PURINORECEPTOR 7 INTRACELLULAR DOMAIN-CONTAINING PROTEIN"/>
    <property type="match status" value="1"/>
</dbReference>
<keyword evidence="3" id="KW-1185">Reference proteome</keyword>
<evidence type="ECO:0000313" key="2">
    <source>
        <dbReference type="EMBL" id="KAK7166280.1"/>
    </source>
</evidence>
<dbReference type="PANTHER" id="PTHR36981">
    <property type="entry name" value="ZGC:195170"/>
    <property type="match status" value="1"/>
</dbReference>
<gene>
    <name evidence="2" type="ORF">R3I93_006144</name>
</gene>
<proteinExistence type="predicted"/>
<feature type="domain" description="P2X purinoreceptor 7 intracellular" evidence="1">
    <location>
        <begin position="28"/>
        <end position="83"/>
    </location>
</feature>